<feature type="short sequence motif" description="DGA/G" evidence="2">
    <location>
        <begin position="183"/>
        <end position="185"/>
    </location>
</feature>
<dbReference type="SUPFAM" id="SSF52151">
    <property type="entry name" value="FabD/lysophospholipase-like"/>
    <property type="match status" value="1"/>
</dbReference>
<evidence type="ECO:0000313" key="6">
    <source>
        <dbReference type="EMBL" id="CAE0658174.1"/>
    </source>
</evidence>
<dbReference type="GO" id="GO:0055088">
    <property type="term" value="P:lipid homeostasis"/>
    <property type="evidence" value="ECO:0007669"/>
    <property type="project" value="TreeGrafter"/>
</dbReference>
<dbReference type="GO" id="GO:0016020">
    <property type="term" value="C:membrane"/>
    <property type="evidence" value="ECO:0007669"/>
    <property type="project" value="TreeGrafter"/>
</dbReference>
<proteinExistence type="predicted"/>
<keyword evidence="2" id="KW-0378">Hydrolase</keyword>
<gene>
    <name evidence="6" type="ORF">LGLO00237_LOCUS9744</name>
</gene>
<accession>A0A7S3YPU6</accession>
<dbReference type="EMBL" id="HBIV01013228">
    <property type="protein sequence ID" value="CAE0658174.1"/>
    <property type="molecule type" value="Transcribed_RNA"/>
</dbReference>
<feature type="transmembrane region" description="Helical" evidence="4">
    <location>
        <begin position="347"/>
        <end position="368"/>
    </location>
</feature>
<dbReference type="InterPro" id="IPR033562">
    <property type="entry name" value="PLPL"/>
</dbReference>
<dbReference type="InterPro" id="IPR002641">
    <property type="entry name" value="PNPLA_dom"/>
</dbReference>
<sequence length="435" mass="49610">MPPHKRELGSPPSSERSDGARQGHRIPQLGVSFACGGWLMNYLFGVAKGLQRVGVQRRCHLIGSSAGALTAVGLALDADFDEVMARATDVYARTARGSFRGCFRVKEYLQDCLDHCGNLHRYAEIGEHRHVTVCYTELLPTLGGIRQDRFSSLGDLKSALIASCTAVPIAGLPFMRNGRLVMDGGFLDFQPELRGDIETITVSPFYFSRSDIRPSRYVPAWWAVYPPKPEDYKWVYQLGYNDACNWIRANTHRLPWLEHKLPAAGRVLRPRRGDLKTASKECEIVASKRANPLQDMLGEPYPSRPRERSLRRFLGYEVESRVVDFFFLLALWFIWRPIAFSVLYWELGLRCLLAVLLATVQVMVYSVVCNSRKVRRSIHVAYDQATANLCSIFSLSLLLSSIPYYNAHLSSERKHLRHRFMLRQSITYRLFHHIL</sequence>
<dbReference type="PANTHER" id="PTHR12406">
    <property type="entry name" value="CALCIUM-INDEPENDENT PHOSPHOLIPASE A2 IPLA2 -RELATED"/>
    <property type="match status" value="1"/>
</dbReference>
<evidence type="ECO:0000259" key="5">
    <source>
        <dbReference type="PROSITE" id="PS51635"/>
    </source>
</evidence>
<dbReference type="PROSITE" id="PS51635">
    <property type="entry name" value="PNPLA"/>
    <property type="match status" value="1"/>
</dbReference>
<dbReference type="AlphaFoldDB" id="A0A7S3YPU6"/>
<evidence type="ECO:0000256" key="4">
    <source>
        <dbReference type="SAM" id="Phobius"/>
    </source>
</evidence>
<evidence type="ECO:0000256" key="3">
    <source>
        <dbReference type="SAM" id="MobiDB-lite"/>
    </source>
</evidence>
<evidence type="ECO:0000256" key="1">
    <source>
        <dbReference type="ARBA" id="ARBA00023098"/>
    </source>
</evidence>
<feature type="transmembrane region" description="Helical" evidence="4">
    <location>
        <begin position="389"/>
        <end position="407"/>
    </location>
</feature>
<keyword evidence="2" id="KW-0442">Lipid degradation</keyword>
<dbReference type="GO" id="GO:0004806">
    <property type="term" value="F:triacylglycerol lipase activity"/>
    <property type="evidence" value="ECO:0007669"/>
    <property type="project" value="TreeGrafter"/>
</dbReference>
<dbReference type="Pfam" id="PF01734">
    <property type="entry name" value="Patatin"/>
    <property type="match status" value="1"/>
</dbReference>
<feature type="active site" description="Proton acceptor" evidence="2">
    <location>
        <position position="183"/>
    </location>
</feature>
<dbReference type="GO" id="GO:0019433">
    <property type="term" value="P:triglyceride catabolic process"/>
    <property type="evidence" value="ECO:0007669"/>
    <property type="project" value="TreeGrafter"/>
</dbReference>
<keyword evidence="4" id="KW-0812">Transmembrane</keyword>
<name>A0A7S3YPU6_9EUKA</name>
<dbReference type="PANTHER" id="PTHR12406:SF42">
    <property type="entry name" value="PNPLA DOMAIN-CONTAINING PROTEIN"/>
    <property type="match status" value="1"/>
</dbReference>
<evidence type="ECO:0000256" key="2">
    <source>
        <dbReference type="PROSITE-ProRule" id="PRU01161"/>
    </source>
</evidence>
<organism evidence="6">
    <name type="scientific">Lotharella globosa</name>
    <dbReference type="NCBI Taxonomy" id="91324"/>
    <lineage>
        <taxon>Eukaryota</taxon>
        <taxon>Sar</taxon>
        <taxon>Rhizaria</taxon>
        <taxon>Cercozoa</taxon>
        <taxon>Chlorarachniophyceae</taxon>
        <taxon>Lotharella</taxon>
    </lineage>
</organism>
<feature type="transmembrane region" description="Helical" evidence="4">
    <location>
        <begin position="313"/>
        <end position="335"/>
    </location>
</feature>
<feature type="active site" description="Nucleophile" evidence="2">
    <location>
        <position position="65"/>
    </location>
</feature>
<keyword evidence="4" id="KW-0472">Membrane</keyword>
<reference evidence="6" key="1">
    <citation type="submission" date="2021-01" db="EMBL/GenBank/DDBJ databases">
        <authorList>
            <person name="Corre E."/>
            <person name="Pelletier E."/>
            <person name="Niang G."/>
            <person name="Scheremetjew M."/>
            <person name="Finn R."/>
            <person name="Kale V."/>
            <person name="Holt S."/>
            <person name="Cochrane G."/>
            <person name="Meng A."/>
            <person name="Brown T."/>
            <person name="Cohen L."/>
        </authorList>
    </citation>
    <scope>NUCLEOTIDE SEQUENCE</scope>
    <source>
        <strain evidence="6">CCCM811</strain>
    </source>
</reference>
<dbReference type="Gene3D" id="3.40.1090.10">
    <property type="entry name" value="Cytosolic phospholipase A2 catalytic domain"/>
    <property type="match status" value="1"/>
</dbReference>
<comment type="caution">
    <text evidence="2">Lacks conserved residue(s) required for the propagation of feature annotation.</text>
</comment>
<feature type="region of interest" description="Disordered" evidence="3">
    <location>
        <begin position="1"/>
        <end position="22"/>
    </location>
</feature>
<feature type="short sequence motif" description="GXSXG" evidence="2">
    <location>
        <begin position="63"/>
        <end position="67"/>
    </location>
</feature>
<dbReference type="GO" id="GO:0005811">
    <property type="term" value="C:lipid droplet"/>
    <property type="evidence" value="ECO:0007669"/>
    <property type="project" value="TreeGrafter"/>
</dbReference>
<dbReference type="GO" id="GO:0005737">
    <property type="term" value="C:cytoplasm"/>
    <property type="evidence" value="ECO:0007669"/>
    <property type="project" value="TreeGrafter"/>
</dbReference>
<keyword evidence="4" id="KW-1133">Transmembrane helix</keyword>
<keyword evidence="1 2" id="KW-0443">Lipid metabolism</keyword>
<dbReference type="InterPro" id="IPR016035">
    <property type="entry name" value="Acyl_Trfase/lysoPLipase"/>
</dbReference>
<feature type="domain" description="PNPLA" evidence="5">
    <location>
        <begin position="31"/>
        <end position="196"/>
    </location>
</feature>
<protein>
    <recommendedName>
        <fullName evidence="5">PNPLA domain-containing protein</fullName>
    </recommendedName>
</protein>